<proteinExistence type="predicted"/>
<reference evidence="5 6" key="1">
    <citation type="submission" date="2019-12" db="EMBL/GenBank/DDBJ databases">
        <authorList>
            <person name="Li J."/>
        </authorList>
    </citation>
    <scope>NUCLEOTIDE SEQUENCE [LARGE SCALE GENOMIC DNA]</scope>
    <source>
        <strain evidence="5 6">HL2-2</strain>
    </source>
</reference>
<feature type="chain" id="PRO_5026678133" description="Imelysin-like domain-containing protein" evidence="3">
    <location>
        <begin position="21"/>
        <end position="358"/>
    </location>
</feature>
<dbReference type="InterPro" id="IPR038352">
    <property type="entry name" value="Imelysin_sf"/>
</dbReference>
<dbReference type="InterPro" id="IPR018976">
    <property type="entry name" value="Imelysin-like"/>
</dbReference>
<dbReference type="Gene3D" id="1.20.1420.20">
    <property type="entry name" value="M75 peptidase, HXXE motif"/>
    <property type="match status" value="1"/>
</dbReference>
<keyword evidence="6" id="KW-1185">Reference proteome</keyword>
<dbReference type="Pfam" id="PF09375">
    <property type="entry name" value="Peptidase_M75"/>
    <property type="match status" value="1"/>
</dbReference>
<gene>
    <name evidence="5" type="ORF">GN138_15175</name>
</gene>
<protein>
    <recommendedName>
        <fullName evidence="4">Imelysin-like domain-containing protein</fullName>
    </recommendedName>
</protein>
<dbReference type="CDD" id="cd14659">
    <property type="entry name" value="Imelysin-like_IPPA"/>
    <property type="match status" value="1"/>
</dbReference>
<evidence type="ECO:0000313" key="6">
    <source>
        <dbReference type="Proteomes" id="UP000478208"/>
    </source>
</evidence>
<dbReference type="GO" id="GO:0030313">
    <property type="term" value="C:cell envelope"/>
    <property type="evidence" value="ECO:0007669"/>
    <property type="project" value="UniProtKB-SubCell"/>
</dbReference>
<accession>A0A6L6UC17</accession>
<feature type="signal peptide" evidence="3">
    <location>
        <begin position="1"/>
        <end position="20"/>
    </location>
</feature>
<evidence type="ECO:0000259" key="4">
    <source>
        <dbReference type="Pfam" id="PF09375"/>
    </source>
</evidence>
<dbReference type="EMBL" id="WOWS01000008">
    <property type="protein sequence ID" value="MUU79788.1"/>
    <property type="molecule type" value="Genomic_DNA"/>
</dbReference>
<evidence type="ECO:0000313" key="5">
    <source>
        <dbReference type="EMBL" id="MUU79788.1"/>
    </source>
</evidence>
<keyword evidence="2 3" id="KW-0732">Signal</keyword>
<feature type="domain" description="Imelysin-like" evidence="4">
    <location>
        <begin position="43"/>
        <end position="320"/>
    </location>
</feature>
<evidence type="ECO:0000256" key="3">
    <source>
        <dbReference type="SAM" id="SignalP"/>
    </source>
</evidence>
<comment type="subcellular location">
    <subcellularLocation>
        <location evidence="1">Cell envelope</location>
    </subcellularLocation>
</comment>
<dbReference type="InterPro" id="IPR034984">
    <property type="entry name" value="Imelysin-like_IPPA"/>
</dbReference>
<comment type="caution">
    <text evidence="5">The sequence shown here is derived from an EMBL/GenBank/DDBJ whole genome shotgun (WGS) entry which is preliminary data.</text>
</comment>
<organism evidence="5 6">
    <name type="scientific">Winogradskyella endarachnes</name>
    <dbReference type="NCBI Taxonomy" id="2681965"/>
    <lineage>
        <taxon>Bacteria</taxon>
        <taxon>Pseudomonadati</taxon>
        <taxon>Bacteroidota</taxon>
        <taxon>Flavobacteriia</taxon>
        <taxon>Flavobacteriales</taxon>
        <taxon>Flavobacteriaceae</taxon>
        <taxon>Winogradskyella</taxon>
    </lineage>
</organism>
<sequence>MKKLSFILTFSLLLCFNCNSNDDSNDGFKVNTLLEDLTNQQIIPSIDAFVNASNSFEIAIHNYIDNPTTSNLEIARNEWQLTAIAYEKTYVHHIGSARDQFIHTSIYNWPTVEGAIEFFISDNDTIDEAFMATISAQAKSLAAIEYLLFAEDEATTNTSFIDSEKRRNYLSLSAAYLTSRAEKLQDIWSTTGENYATTFINSDDSGIQGSFNQYYNGIHNALDVTKTTKVGKPAGLENSQVINPELTQAYYSETSKALVQASIESVETAYFNLEGIGVDDYVFSITNTTDLNDAIQNKINEIYVALNAITIPLNEAVEQNHDLVEDLHSKLEELRILFAVDVRSILSIVITTTDTDGD</sequence>
<dbReference type="AlphaFoldDB" id="A0A6L6UC17"/>
<evidence type="ECO:0000256" key="2">
    <source>
        <dbReference type="ARBA" id="ARBA00022729"/>
    </source>
</evidence>
<dbReference type="Proteomes" id="UP000478208">
    <property type="component" value="Unassembled WGS sequence"/>
</dbReference>
<name>A0A6L6UC17_9FLAO</name>
<dbReference type="RefSeq" id="WP_157364845.1">
    <property type="nucleotide sequence ID" value="NZ_WOWS01000008.1"/>
</dbReference>
<evidence type="ECO:0000256" key="1">
    <source>
        <dbReference type="ARBA" id="ARBA00004196"/>
    </source>
</evidence>